<organism evidence="1 2">
    <name type="scientific">Champsocephalus gunnari</name>
    <name type="common">Mackerel icefish</name>
    <dbReference type="NCBI Taxonomy" id="52237"/>
    <lineage>
        <taxon>Eukaryota</taxon>
        <taxon>Metazoa</taxon>
        <taxon>Chordata</taxon>
        <taxon>Craniata</taxon>
        <taxon>Vertebrata</taxon>
        <taxon>Euteleostomi</taxon>
        <taxon>Actinopterygii</taxon>
        <taxon>Neopterygii</taxon>
        <taxon>Teleostei</taxon>
        <taxon>Neoteleostei</taxon>
        <taxon>Acanthomorphata</taxon>
        <taxon>Eupercaria</taxon>
        <taxon>Perciformes</taxon>
        <taxon>Notothenioidei</taxon>
        <taxon>Channichthyidae</taxon>
        <taxon>Champsocephalus</taxon>
    </lineage>
</organism>
<accession>A0AAN8GV21</accession>
<evidence type="ECO:0000313" key="2">
    <source>
        <dbReference type="Proteomes" id="UP001331515"/>
    </source>
</evidence>
<evidence type="ECO:0000313" key="1">
    <source>
        <dbReference type="EMBL" id="KAK5891442.1"/>
    </source>
</evidence>
<dbReference type="Proteomes" id="UP001331515">
    <property type="component" value="Unassembled WGS sequence"/>
</dbReference>
<comment type="caution">
    <text evidence="1">The sequence shown here is derived from an EMBL/GenBank/DDBJ whole genome shotgun (WGS) entry which is preliminary data.</text>
</comment>
<keyword evidence="2" id="KW-1185">Reference proteome</keyword>
<name>A0AAN8GV21_CHAGU</name>
<gene>
    <name evidence="1" type="ORF">CgunFtcFv8_018694</name>
</gene>
<dbReference type="AlphaFoldDB" id="A0AAN8GV21"/>
<dbReference type="EMBL" id="JAURVH010001536">
    <property type="protein sequence ID" value="KAK5891442.1"/>
    <property type="molecule type" value="Genomic_DNA"/>
</dbReference>
<reference evidence="1 2" key="1">
    <citation type="journal article" date="2023" name="Mol. Biol. Evol.">
        <title>Genomics of Secondarily Temperate Adaptation in the Only Non-Antarctic Icefish.</title>
        <authorList>
            <person name="Rivera-Colon A.G."/>
            <person name="Rayamajhi N."/>
            <person name="Minhas B.F."/>
            <person name="Madrigal G."/>
            <person name="Bilyk K.T."/>
            <person name="Yoon V."/>
            <person name="Hune M."/>
            <person name="Gregory S."/>
            <person name="Cheng C.H.C."/>
            <person name="Catchen J.M."/>
        </authorList>
    </citation>
    <scope>NUCLEOTIDE SEQUENCE [LARGE SCALE GENOMIC DNA]</scope>
    <source>
        <tissue evidence="1">White muscle</tissue>
    </source>
</reference>
<sequence length="147" mass="16859">MPFMFLRAKDFSQTYTSMILIPDPTADPVVSEDGRKRKCFLSTQPIFHRSDMLTTMRRQRGNHPATSGGKKPMTEYQEMFVPPISHKCFVTNSKQKGPYHPLKGTSAETTTLRKVYVTHKVLPLPPMARPPRSPPKDYRRHIVFNLG</sequence>
<proteinExistence type="predicted"/>
<protein>
    <submittedName>
        <fullName evidence="1">Uncharacterized protein</fullName>
    </submittedName>
</protein>